<organism evidence="1">
    <name type="scientific">marine sediment metagenome</name>
    <dbReference type="NCBI Taxonomy" id="412755"/>
    <lineage>
        <taxon>unclassified sequences</taxon>
        <taxon>metagenomes</taxon>
        <taxon>ecological metagenomes</taxon>
    </lineage>
</organism>
<gene>
    <name evidence="1" type="ORF">S01H1_06541</name>
</gene>
<dbReference type="AlphaFoldDB" id="X0U0C8"/>
<accession>X0U0C8</accession>
<name>X0U0C8_9ZZZZ</name>
<dbReference type="EMBL" id="BARS01003373">
    <property type="protein sequence ID" value="GAF81885.1"/>
    <property type="molecule type" value="Genomic_DNA"/>
</dbReference>
<protein>
    <submittedName>
        <fullName evidence="1">Uncharacterized protein</fullName>
    </submittedName>
</protein>
<comment type="caution">
    <text evidence="1">The sequence shown here is derived from an EMBL/GenBank/DDBJ whole genome shotgun (WGS) entry which is preliminary data.</text>
</comment>
<proteinExistence type="predicted"/>
<sequence length="103" mass="11241">MAEACRAHRQLPEQVKLAQALVAGAEDPRAGTTLMTVKVIDEWLGQVFNALEEEKPIVWNQFIAFSELFYAFDVQPLPPVVLDAAGYECIMFSGTGGSPGEGR</sequence>
<reference evidence="1" key="1">
    <citation type="journal article" date="2014" name="Front. Microbiol.">
        <title>High frequency of phylogenetically diverse reductive dehalogenase-homologous genes in deep subseafloor sedimentary metagenomes.</title>
        <authorList>
            <person name="Kawai M."/>
            <person name="Futagami T."/>
            <person name="Toyoda A."/>
            <person name="Takaki Y."/>
            <person name="Nishi S."/>
            <person name="Hori S."/>
            <person name="Arai W."/>
            <person name="Tsubouchi T."/>
            <person name="Morono Y."/>
            <person name="Uchiyama I."/>
            <person name="Ito T."/>
            <person name="Fujiyama A."/>
            <person name="Inagaki F."/>
            <person name="Takami H."/>
        </authorList>
    </citation>
    <scope>NUCLEOTIDE SEQUENCE</scope>
    <source>
        <strain evidence="1">Expedition CK06-06</strain>
    </source>
</reference>
<evidence type="ECO:0000313" key="1">
    <source>
        <dbReference type="EMBL" id="GAF81885.1"/>
    </source>
</evidence>